<evidence type="ECO:0000313" key="3">
    <source>
        <dbReference type="EMBL" id="MBF0871263.1"/>
    </source>
</evidence>
<dbReference type="PANTHER" id="PTHR43485">
    <property type="entry name" value="HYDROGENASE-4 COMPONENT G"/>
    <property type="match status" value="1"/>
</dbReference>
<accession>A0A9Q2ISV4</accession>
<dbReference type="GO" id="GO:0048038">
    <property type="term" value="F:quinone binding"/>
    <property type="evidence" value="ECO:0007669"/>
    <property type="project" value="InterPro"/>
</dbReference>
<dbReference type="InterPro" id="IPR052197">
    <property type="entry name" value="ComplexI_49kDa-like"/>
</dbReference>
<gene>
    <name evidence="3" type="ORF">HKD32_10445</name>
</gene>
<comment type="caution">
    <text evidence="3">The sequence shown here is derived from an EMBL/GenBank/DDBJ whole genome shotgun (WGS) entry which is preliminary data.</text>
</comment>
<protein>
    <recommendedName>
        <fullName evidence="2">NADH-quinone oxidoreductase subunit D domain-containing protein</fullName>
    </recommendedName>
</protein>
<dbReference type="AlphaFoldDB" id="A0A9Q2ISV4"/>
<evidence type="ECO:0000259" key="2">
    <source>
        <dbReference type="Pfam" id="PF00346"/>
    </source>
</evidence>
<dbReference type="InterPro" id="IPR001135">
    <property type="entry name" value="NADH_Q_OxRdtase_suD"/>
</dbReference>
<dbReference type="InterPro" id="IPR037232">
    <property type="entry name" value="NADH_quin_OxRdtase_su_C/D-like"/>
</dbReference>
<keyword evidence="1" id="KW-0560">Oxidoreductase</keyword>
<dbReference type="EMBL" id="JABCQN010000004">
    <property type="protein sequence ID" value="MBF0871263.1"/>
    <property type="molecule type" value="Genomic_DNA"/>
</dbReference>
<dbReference type="InterPro" id="IPR029014">
    <property type="entry name" value="NiFe-Hase_large"/>
</dbReference>
<evidence type="ECO:0000313" key="4">
    <source>
        <dbReference type="Proteomes" id="UP000661006"/>
    </source>
</evidence>
<evidence type="ECO:0000256" key="1">
    <source>
        <dbReference type="ARBA" id="ARBA00023002"/>
    </source>
</evidence>
<reference evidence="3" key="1">
    <citation type="submission" date="2020-04" db="EMBL/GenBank/DDBJ databases">
        <authorList>
            <person name="Sombolestani A."/>
        </authorList>
    </citation>
    <scope>NUCLEOTIDE SEQUENCE</scope>
    <source>
        <strain evidence="3">R71697</strain>
    </source>
</reference>
<dbReference type="GO" id="GO:0051287">
    <property type="term" value="F:NAD binding"/>
    <property type="evidence" value="ECO:0007669"/>
    <property type="project" value="InterPro"/>
</dbReference>
<proteinExistence type="predicted"/>
<dbReference type="Gene3D" id="1.10.645.10">
    <property type="entry name" value="Cytochrome-c3 Hydrogenase, chain B"/>
    <property type="match status" value="1"/>
</dbReference>
<dbReference type="Pfam" id="PF00346">
    <property type="entry name" value="Complex1_49kDa"/>
    <property type="match status" value="1"/>
</dbReference>
<dbReference type="SUPFAM" id="SSF143243">
    <property type="entry name" value="Nqo5-like"/>
    <property type="match status" value="1"/>
</dbReference>
<name>A0A9Q2ISV4_GLUJA</name>
<organism evidence="3 4">
    <name type="scientific">Gluconobacter japonicus</name>
    <dbReference type="NCBI Taxonomy" id="376620"/>
    <lineage>
        <taxon>Bacteria</taxon>
        <taxon>Pseudomonadati</taxon>
        <taxon>Pseudomonadota</taxon>
        <taxon>Alphaproteobacteria</taxon>
        <taxon>Acetobacterales</taxon>
        <taxon>Acetobacteraceae</taxon>
        <taxon>Gluconobacter</taxon>
    </lineage>
</organism>
<reference evidence="3" key="2">
    <citation type="submission" date="2020-11" db="EMBL/GenBank/DDBJ databases">
        <title>Description of novel Gluconobacter species.</title>
        <authorList>
            <person name="Cleenwerck I."/>
            <person name="Cnockaert M."/>
            <person name="Borremans W."/>
            <person name="Wieme A.D."/>
            <person name="De Vuyst L."/>
            <person name="Vandamme P."/>
        </authorList>
    </citation>
    <scope>NUCLEOTIDE SEQUENCE</scope>
    <source>
        <strain evidence="3">R71697</strain>
    </source>
</reference>
<dbReference type="GO" id="GO:0016651">
    <property type="term" value="F:oxidoreductase activity, acting on NAD(P)H"/>
    <property type="evidence" value="ECO:0007669"/>
    <property type="project" value="InterPro"/>
</dbReference>
<dbReference type="Proteomes" id="UP000661006">
    <property type="component" value="Unassembled WGS sequence"/>
</dbReference>
<dbReference type="PANTHER" id="PTHR43485:SF1">
    <property type="entry name" value="FORMATE HYDROGENLYASE SUBUNIT 5-RELATED"/>
    <property type="match status" value="1"/>
</dbReference>
<sequence length="482" mass="51393">MAAMSDMGKVIRSGDRVALSHYSLDAEQWEAMLAAPGATLPLLSCWADEHRVYVLLLKGDCPLMASTAVEDRRYLAPSSRFPAAEWGERVAYDLWGVEAMGASGEGQPALDEGVWEATWPLSSRPGPGGQAARPVPGRTVLPAEKSGLTGPLELSFDVVRGRVQGVSVNAGLAHRGVLHRMIGLTPEEALPLVSRMTAGGFVAHPVAFCRAVAQARGLQPGPGVRDCWMILLEIERMSVHLFDMARTARAVDAGLLATHCEHAREAIAFACAEQGVSRRLTDLVRCDGFHAGLEIVPLAQAVVNAMQPRMAQLRELQSVFAPRLKGLAVLAPTQAREFAVGGLVGRASGRSLDVRRREAGMRLDALRSTGSSEGDGAARDALRLNEIRDSLALIQRILGSIGMDDDEPAPEATQEGIGAAEGARGDIWYWVRLRNGKIEAVQARDPAVSLLSVLPDILMGELPEGLPAALRSLALSPSGVAM</sequence>
<dbReference type="SUPFAM" id="SSF56762">
    <property type="entry name" value="HydB/Nqo4-like"/>
    <property type="match status" value="1"/>
</dbReference>
<feature type="domain" description="NADH-quinone oxidoreductase subunit D" evidence="2">
    <location>
        <begin position="264"/>
        <end position="401"/>
    </location>
</feature>